<protein>
    <submittedName>
        <fullName evidence="2">Uncharacterized protein</fullName>
    </submittedName>
</protein>
<accession>A0A1R3IGL1</accession>
<dbReference type="EMBL" id="AWUE01018225">
    <property type="protein sequence ID" value="OMO81728.1"/>
    <property type="molecule type" value="Genomic_DNA"/>
</dbReference>
<comment type="caution">
    <text evidence="2">The sequence shown here is derived from an EMBL/GenBank/DDBJ whole genome shotgun (WGS) entry which is preliminary data.</text>
</comment>
<feature type="region of interest" description="Disordered" evidence="1">
    <location>
        <begin position="1"/>
        <end position="37"/>
    </location>
</feature>
<evidence type="ECO:0000313" key="2">
    <source>
        <dbReference type="EMBL" id="OMO81728.1"/>
    </source>
</evidence>
<evidence type="ECO:0000313" key="3">
    <source>
        <dbReference type="Proteomes" id="UP000187203"/>
    </source>
</evidence>
<feature type="compositionally biased region" description="Basic and acidic residues" evidence="1">
    <location>
        <begin position="10"/>
        <end position="24"/>
    </location>
</feature>
<gene>
    <name evidence="2" type="ORF">COLO4_23442</name>
</gene>
<proteinExistence type="predicted"/>
<reference evidence="3" key="1">
    <citation type="submission" date="2013-09" db="EMBL/GenBank/DDBJ databases">
        <title>Corchorus olitorius genome sequencing.</title>
        <authorList>
            <person name="Alam M."/>
            <person name="Haque M.S."/>
            <person name="Islam M.S."/>
            <person name="Emdad E.M."/>
            <person name="Islam M.M."/>
            <person name="Ahmed B."/>
            <person name="Halim A."/>
            <person name="Hossen Q.M.M."/>
            <person name="Hossain M.Z."/>
            <person name="Ahmed R."/>
            <person name="Khan M.M."/>
            <person name="Islam R."/>
            <person name="Rashid M.M."/>
            <person name="Khan S.A."/>
            <person name="Rahman M.S."/>
            <person name="Alam M."/>
            <person name="Yahiya A.S."/>
            <person name="Khan M.S."/>
            <person name="Azam M.S."/>
            <person name="Haque T."/>
            <person name="Lashkar M.Z.H."/>
            <person name="Akhand A.I."/>
            <person name="Morshed G."/>
            <person name="Roy S."/>
            <person name="Uddin K.S."/>
            <person name="Rabeya T."/>
            <person name="Hossain A.S."/>
            <person name="Chowdhury A."/>
            <person name="Snigdha A.R."/>
            <person name="Mortoza M.S."/>
            <person name="Matin S.A."/>
            <person name="Hoque S.M.E."/>
            <person name="Islam M.K."/>
            <person name="Roy D.K."/>
            <person name="Haider R."/>
            <person name="Moosa M.M."/>
            <person name="Elias S.M."/>
            <person name="Hasan A.M."/>
            <person name="Jahan S."/>
            <person name="Shafiuddin M."/>
            <person name="Mahmood N."/>
            <person name="Shommy N.S."/>
        </authorList>
    </citation>
    <scope>NUCLEOTIDE SEQUENCE [LARGE SCALE GENOMIC DNA]</scope>
    <source>
        <strain evidence="3">cv. O-4</strain>
    </source>
</reference>
<sequence>MAANTQQFGSREDYSKEGHTRRINEVSTHSTSLEQQLQETNQQVVALTDLFNANFSSVPKSCGICKQGQYTDKCPSLEHTAQEVNAIGMQGAYQRKPEPYWRAEQPSQQYGNQAALSTATGNRLTVGTPCRSSVHRRLALKISRLALSIASILNPAFVFESQARNLMKQDLTEPSFSFPICLLHRQDWDKEEGRPAQLLWSMSWEIRLLISIDKGLNLKDIRP</sequence>
<dbReference type="Proteomes" id="UP000187203">
    <property type="component" value="Unassembled WGS sequence"/>
</dbReference>
<feature type="compositionally biased region" description="Polar residues" evidence="1">
    <location>
        <begin position="25"/>
        <end position="37"/>
    </location>
</feature>
<name>A0A1R3IGL1_9ROSI</name>
<organism evidence="2 3">
    <name type="scientific">Corchorus olitorius</name>
    <dbReference type="NCBI Taxonomy" id="93759"/>
    <lineage>
        <taxon>Eukaryota</taxon>
        <taxon>Viridiplantae</taxon>
        <taxon>Streptophyta</taxon>
        <taxon>Embryophyta</taxon>
        <taxon>Tracheophyta</taxon>
        <taxon>Spermatophyta</taxon>
        <taxon>Magnoliopsida</taxon>
        <taxon>eudicotyledons</taxon>
        <taxon>Gunneridae</taxon>
        <taxon>Pentapetalae</taxon>
        <taxon>rosids</taxon>
        <taxon>malvids</taxon>
        <taxon>Malvales</taxon>
        <taxon>Malvaceae</taxon>
        <taxon>Grewioideae</taxon>
        <taxon>Apeibeae</taxon>
        <taxon>Corchorus</taxon>
    </lineage>
</organism>
<evidence type="ECO:0000256" key="1">
    <source>
        <dbReference type="SAM" id="MobiDB-lite"/>
    </source>
</evidence>
<dbReference type="OrthoDB" id="778454at2759"/>
<dbReference type="AlphaFoldDB" id="A0A1R3IGL1"/>
<keyword evidence="3" id="KW-1185">Reference proteome</keyword>